<evidence type="ECO:0000313" key="1">
    <source>
        <dbReference type="EMBL" id="KKN20982.1"/>
    </source>
</evidence>
<reference evidence="1" key="1">
    <citation type="journal article" date="2015" name="Nature">
        <title>Complex archaea that bridge the gap between prokaryotes and eukaryotes.</title>
        <authorList>
            <person name="Spang A."/>
            <person name="Saw J.H."/>
            <person name="Jorgensen S.L."/>
            <person name="Zaremba-Niedzwiedzka K."/>
            <person name="Martijn J."/>
            <person name="Lind A.E."/>
            <person name="van Eijk R."/>
            <person name="Schleper C."/>
            <person name="Guy L."/>
            <person name="Ettema T.J."/>
        </authorList>
    </citation>
    <scope>NUCLEOTIDE SEQUENCE</scope>
</reference>
<comment type="caution">
    <text evidence="1">The sequence shown here is derived from an EMBL/GenBank/DDBJ whole genome shotgun (WGS) entry which is preliminary data.</text>
</comment>
<dbReference type="AlphaFoldDB" id="A0A0F9P956"/>
<name>A0A0F9P956_9ZZZZ</name>
<gene>
    <name evidence="1" type="ORF">LCGC14_0930070</name>
</gene>
<protein>
    <submittedName>
        <fullName evidence="1">Uncharacterized protein</fullName>
    </submittedName>
</protein>
<dbReference type="EMBL" id="LAZR01003190">
    <property type="protein sequence ID" value="KKN20982.1"/>
    <property type="molecule type" value="Genomic_DNA"/>
</dbReference>
<sequence>MLTPMVKGLVMAGGIAVGAVMEVFEMQNGIQAVDVLLGLQILVLTALWQLGREVSGFRAGLATKATPDQVREEVKRAFKDYKHPEARS</sequence>
<organism evidence="1">
    <name type="scientific">marine sediment metagenome</name>
    <dbReference type="NCBI Taxonomy" id="412755"/>
    <lineage>
        <taxon>unclassified sequences</taxon>
        <taxon>metagenomes</taxon>
        <taxon>ecological metagenomes</taxon>
    </lineage>
</organism>
<accession>A0A0F9P956</accession>
<proteinExistence type="predicted"/>